<dbReference type="Proteomes" id="UP001500063">
    <property type="component" value="Unassembled WGS sequence"/>
</dbReference>
<keyword evidence="2" id="KW-1185">Reference proteome</keyword>
<accession>A0ABP3GX40</accession>
<reference evidence="2" key="1">
    <citation type="journal article" date="2019" name="Int. J. Syst. Evol. Microbiol.">
        <title>The Global Catalogue of Microorganisms (GCM) 10K type strain sequencing project: providing services to taxonomists for standard genome sequencing and annotation.</title>
        <authorList>
            <consortium name="The Broad Institute Genomics Platform"/>
            <consortium name="The Broad Institute Genome Sequencing Center for Infectious Disease"/>
            <person name="Wu L."/>
            <person name="Ma J."/>
        </authorList>
    </citation>
    <scope>NUCLEOTIDE SEQUENCE [LARGE SCALE GENOMIC DNA]</scope>
    <source>
        <strain evidence="2">JCM 4565</strain>
    </source>
</reference>
<comment type="caution">
    <text evidence="1">The sequence shown here is derived from an EMBL/GenBank/DDBJ whole genome shotgun (WGS) entry which is preliminary data.</text>
</comment>
<dbReference type="RefSeq" id="WP_344118766.1">
    <property type="nucleotide sequence ID" value="NZ_BAAABW010000018.1"/>
</dbReference>
<sequence>MFGPGDEPFEIGNVEFGAEEFDPDATLWVRGVDYVTGWAAARDAAAELGAALVSAGVDASGVRLRAGSAADGSGVVRLELSTAAAVEVTRLAVRFGKAS</sequence>
<evidence type="ECO:0000313" key="1">
    <source>
        <dbReference type="EMBL" id="GAA0355074.1"/>
    </source>
</evidence>
<proteinExistence type="predicted"/>
<evidence type="ECO:0000313" key="2">
    <source>
        <dbReference type="Proteomes" id="UP001500063"/>
    </source>
</evidence>
<organism evidence="1 2">
    <name type="scientific">Streptomyces blastmyceticus</name>
    <dbReference type="NCBI Taxonomy" id="68180"/>
    <lineage>
        <taxon>Bacteria</taxon>
        <taxon>Bacillati</taxon>
        <taxon>Actinomycetota</taxon>
        <taxon>Actinomycetes</taxon>
        <taxon>Kitasatosporales</taxon>
        <taxon>Streptomycetaceae</taxon>
        <taxon>Streptomyces</taxon>
    </lineage>
</organism>
<name>A0ABP3GX40_9ACTN</name>
<protein>
    <submittedName>
        <fullName evidence="1">Uncharacterized protein</fullName>
    </submittedName>
</protein>
<dbReference type="EMBL" id="BAAABW010000018">
    <property type="protein sequence ID" value="GAA0355074.1"/>
    <property type="molecule type" value="Genomic_DNA"/>
</dbReference>
<gene>
    <name evidence="1" type="ORF">GCM10010319_35320</name>
</gene>